<organism evidence="1">
    <name type="scientific">Amphimedon queenslandica</name>
    <name type="common">Sponge</name>
    <dbReference type="NCBI Taxonomy" id="400682"/>
    <lineage>
        <taxon>Eukaryota</taxon>
        <taxon>Metazoa</taxon>
        <taxon>Porifera</taxon>
        <taxon>Demospongiae</taxon>
        <taxon>Heteroscleromorpha</taxon>
        <taxon>Haplosclerida</taxon>
        <taxon>Niphatidae</taxon>
        <taxon>Amphimedon</taxon>
    </lineage>
</organism>
<accession>A0A1X7TBV2</accession>
<reference evidence="1" key="1">
    <citation type="submission" date="2017-05" db="UniProtKB">
        <authorList>
            <consortium name="EnsemblMetazoa"/>
        </authorList>
    </citation>
    <scope>IDENTIFICATION</scope>
</reference>
<sequence>MYRGTIDVPRRKLVLLHVDSTPVSIYASSNNRESCPRAAALYETVLIPPYSEGTHIASVTRLSNKEVLMASQ</sequence>
<dbReference type="AlphaFoldDB" id="A0A1X7TBV2"/>
<dbReference type="InParanoid" id="A0A1X7TBV2"/>
<evidence type="ECO:0000313" key="1">
    <source>
        <dbReference type="EnsemblMetazoa" id="Aqu2.1.11930_001"/>
    </source>
</evidence>
<proteinExistence type="predicted"/>
<name>A0A1X7TBV2_AMPQE</name>
<protein>
    <submittedName>
        <fullName evidence="1">Uncharacterized protein</fullName>
    </submittedName>
</protein>
<dbReference type="EnsemblMetazoa" id="Aqu2.1.11930_001">
    <property type="protein sequence ID" value="Aqu2.1.11930_001"/>
    <property type="gene ID" value="Aqu2.1.11930"/>
</dbReference>